<sequence length="129" mass="14008">MVDNVKLSANALICVINQEVLLQIRSRALKAKDTPLLPTPLATQLEGGAGPRQATPPPELPPGRVEESKPADGRLFPGSIDEPPRWRSGANGSREEEQRCLCLEEQGDTAGVWPSKRRVSAFSRALKSK</sequence>
<gene>
    <name evidence="2" type="ORF">NHX12_005714</name>
</gene>
<feature type="compositionally biased region" description="Low complexity" evidence="1">
    <location>
        <begin position="34"/>
        <end position="43"/>
    </location>
</feature>
<protein>
    <submittedName>
        <fullName evidence="2">Uncharacterized protein</fullName>
    </submittedName>
</protein>
<accession>A0A9Q0IC82</accession>
<dbReference type="AlphaFoldDB" id="A0A9Q0IC82"/>
<name>A0A9Q0IC82_9TELE</name>
<proteinExistence type="predicted"/>
<evidence type="ECO:0000313" key="2">
    <source>
        <dbReference type="EMBL" id="KAJ3593379.1"/>
    </source>
</evidence>
<dbReference type="EMBL" id="JANIIK010000112">
    <property type="protein sequence ID" value="KAJ3593379.1"/>
    <property type="molecule type" value="Genomic_DNA"/>
</dbReference>
<keyword evidence="3" id="KW-1185">Reference proteome</keyword>
<dbReference type="Proteomes" id="UP001148018">
    <property type="component" value="Unassembled WGS sequence"/>
</dbReference>
<comment type="caution">
    <text evidence="2">The sequence shown here is derived from an EMBL/GenBank/DDBJ whole genome shotgun (WGS) entry which is preliminary data.</text>
</comment>
<organism evidence="2 3">
    <name type="scientific">Muraenolepis orangiensis</name>
    <name type="common">Patagonian moray cod</name>
    <dbReference type="NCBI Taxonomy" id="630683"/>
    <lineage>
        <taxon>Eukaryota</taxon>
        <taxon>Metazoa</taxon>
        <taxon>Chordata</taxon>
        <taxon>Craniata</taxon>
        <taxon>Vertebrata</taxon>
        <taxon>Euteleostomi</taxon>
        <taxon>Actinopterygii</taxon>
        <taxon>Neopterygii</taxon>
        <taxon>Teleostei</taxon>
        <taxon>Neoteleostei</taxon>
        <taxon>Acanthomorphata</taxon>
        <taxon>Zeiogadaria</taxon>
        <taxon>Gadariae</taxon>
        <taxon>Gadiformes</taxon>
        <taxon>Muraenolepidoidei</taxon>
        <taxon>Muraenolepididae</taxon>
        <taxon>Muraenolepis</taxon>
    </lineage>
</organism>
<evidence type="ECO:0000256" key="1">
    <source>
        <dbReference type="SAM" id="MobiDB-lite"/>
    </source>
</evidence>
<feature type="region of interest" description="Disordered" evidence="1">
    <location>
        <begin position="32"/>
        <end position="95"/>
    </location>
</feature>
<reference evidence="2" key="1">
    <citation type="submission" date="2022-07" db="EMBL/GenBank/DDBJ databases">
        <title>Chromosome-level genome of Muraenolepis orangiensis.</title>
        <authorList>
            <person name="Kim J."/>
        </authorList>
    </citation>
    <scope>NUCLEOTIDE SEQUENCE</scope>
    <source>
        <strain evidence="2">KU_S4_2022</strain>
        <tissue evidence="2">Muscle</tissue>
    </source>
</reference>
<evidence type="ECO:0000313" key="3">
    <source>
        <dbReference type="Proteomes" id="UP001148018"/>
    </source>
</evidence>